<comment type="caution">
    <text evidence="1">The sequence shown here is derived from an EMBL/GenBank/DDBJ whole genome shotgun (WGS) entry which is preliminary data.</text>
</comment>
<accession>A0A1X1V580</accession>
<keyword evidence="2" id="KW-1185">Reference proteome</keyword>
<name>A0A1X1V580_9MYCO</name>
<reference evidence="1 2" key="1">
    <citation type="submission" date="2016-01" db="EMBL/GenBank/DDBJ databases">
        <title>The new phylogeny of the genus Mycobacterium.</title>
        <authorList>
            <person name="Tarcisio F."/>
            <person name="Conor M."/>
            <person name="Antonella G."/>
            <person name="Elisabetta G."/>
            <person name="Giulia F.S."/>
            <person name="Sara T."/>
            <person name="Anna F."/>
            <person name="Clotilde B."/>
            <person name="Roberto B."/>
            <person name="Veronica D.S."/>
            <person name="Fabio R."/>
            <person name="Monica P."/>
            <person name="Olivier J."/>
            <person name="Enrico T."/>
            <person name="Nicola S."/>
        </authorList>
    </citation>
    <scope>NUCLEOTIDE SEQUENCE [LARGE SCALE GENOMIC DNA]</scope>
    <source>
        <strain evidence="1 2">DSM 45731</strain>
    </source>
</reference>
<dbReference type="Proteomes" id="UP000194000">
    <property type="component" value="Unassembled WGS sequence"/>
</dbReference>
<dbReference type="Gene3D" id="3.40.710.10">
    <property type="entry name" value="DD-peptidase/beta-lactamase superfamily"/>
    <property type="match status" value="1"/>
</dbReference>
<dbReference type="AlphaFoldDB" id="A0A1X1V580"/>
<dbReference type="SUPFAM" id="SSF56601">
    <property type="entry name" value="beta-lactamase/transpeptidase-like"/>
    <property type="match status" value="1"/>
</dbReference>
<evidence type="ECO:0000313" key="2">
    <source>
        <dbReference type="Proteomes" id="UP000194000"/>
    </source>
</evidence>
<gene>
    <name evidence="1" type="ORF">AWC06_06675</name>
</gene>
<evidence type="ECO:0000313" key="1">
    <source>
        <dbReference type="EMBL" id="ORV64234.1"/>
    </source>
</evidence>
<dbReference type="RefSeq" id="WP_085194016.1">
    <property type="nucleotide sequence ID" value="NZ_JACKVI010000009.1"/>
</dbReference>
<proteinExistence type="predicted"/>
<dbReference type="OrthoDB" id="3729831at2"/>
<organism evidence="1 2">
    <name type="scientific">Mycobacterium fragae</name>
    <dbReference type="NCBI Taxonomy" id="1260918"/>
    <lineage>
        <taxon>Bacteria</taxon>
        <taxon>Bacillati</taxon>
        <taxon>Actinomycetota</taxon>
        <taxon>Actinomycetes</taxon>
        <taxon>Mycobacteriales</taxon>
        <taxon>Mycobacteriaceae</taxon>
        <taxon>Mycobacterium</taxon>
    </lineage>
</organism>
<evidence type="ECO:0008006" key="3">
    <source>
        <dbReference type="Google" id="ProtNLM"/>
    </source>
</evidence>
<dbReference type="InterPro" id="IPR012338">
    <property type="entry name" value="Beta-lactam/transpept-like"/>
</dbReference>
<sequence>MATNPGAGDAAALAADFAQLESELDAVIGLAVSAAGSGNAPIALGHWQSGPAWSTMKVPVAIAALRERTPAEVTPEMTAAITESDNAAAESIWRRLGDPAIAAGKVEAVLRENGDPTTVQSQRVRPEFTAFGQTDWSLVDQARFISGAVCDGRNAPIFALMGRVTRDQSWGIGTISGARFKGGWGPSTAGNHLVRQMGLLTWPTGMTAVALAAEPASGSFDDGTRDLTDMARWVTAHLEVLPTGRCR</sequence>
<dbReference type="STRING" id="1260918.AWC06_06675"/>
<protein>
    <recommendedName>
        <fullName evidence="3">Serine hydrolase</fullName>
    </recommendedName>
</protein>
<dbReference type="EMBL" id="LQOW01000004">
    <property type="protein sequence ID" value="ORV64234.1"/>
    <property type="molecule type" value="Genomic_DNA"/>
</dbReference>